<dbReference type="GO" id="GO:0004654">
    <property type="term" value="F:polyribonucleotide nucleotidyltransferase activity"/>
    <property type="evidence" value="ECO:0007669"/>
    <property type="project" value="UniProtKB-UniRule"/>
</dbReference>
<name>A0A9D1GP84_9BACT</name>
<keyword evidence="7 8" id="KW-0694">RNA-binding</keyword>
<dbReference type="NCBIfam" id="NF008805">
    <property type="entry name" value="PRK11824.1"/>
    <property type="match status" value="1"/>
</dbReference>
<dbReference type="GO" id="GO:0000287">
    <property type="term" value="F:magnesium ion binding"/>
    <property type="evidence" value="ECO:0007669"/>
    <property type="project" value="UniProtKB-UniRule"/>
</dbReference>
<dbReference type="CDD" id="cd04472">
    <property type="entry name" value="S1_PNPase"/>
    <property type="match status" value="1"/>
</dbReference>
<dbReference type="GO" id="GO:0000175">
    <property type="term" value="F:3'-5'-RNA exonuclease activity"/>
    <property type="evidence" value="ECO:0007669"/>
    <property type="project" value="TreeGrafter"/>
</dbReference>
<keyword evidence="5 8" id="KW-0479">Metal-binding</keyword>
<dbReference type="InterPro" id="IPR004088">
    <property type="entry name" value="KH_dom_type_1"/>
</dbReference>
<dbReference type="Pfam" id="PF03726">
    <property type="entry name" value="PNPase"/>
    <property type="match status" value="1"/>
</dbReference>
<dbReference type="GO" id="GO:0005829">
    <property type="term" value="C:cytosol"/>
    <property type="evidence" value="ECO:0007669"/>
    <property type="project" value="TreeGrafter"/>
</dbReference>
<dbReference type="EC" id="2.7.7.8" evidence="8"/>
<evidence type="ECO:0000256" key="8">
    <source>
        <dbReference type="HAMAP-Rule" id="MF_01595"/>
    </source>
</evidence>
<dbReference type="SUPFAM" id="SSF46915">
    <property type="entry name" value="Polynucleotide phosphorylase/guanosine pentaphosphate synthase (PNPase/GPSI), domain 3"/>
    <property type="match status" value="1"/>
</dbReference>
<dbReference type="InterPro" id="IPR012162">
    <property type="entry name" value="PNPase"/>
</dbReference>
<evidence type="ECO:0000259" key="10">
    <source>
        <dbReference type="PROSITE" id="PS50126"/>
    </source>
</evidence>
<evidence type="ECO:0000256" key="5">
    <source>
        <dbReference type="ARBA" id="ARBA00022723"/>
    </source>
</evidence>
<dbReference type="SMART" id="SM00316">
    <property type="entry name" value="S1"/>
    <property type="match status" value="1"/>
</dbReference>
<dbReference type="InterPro" id="IPR036456">
    <property type="entry name" value="PNPase_PH_RNA-bd_sf"/>
</dbReference>
<comment type="function">
    <text evidence="8">Involved in mRNA degradation. Catalyzes the phosphorolysis of single-stranded polyribonucleotides processively in the 3'- to 5'-direction.</text>
</comment>
<comment type="caution">
    <text evidence="11">The sequence shown here is derived from an EMBL/GenBank/DDBJ whole genome shotgun (WGS) entry which is preliminary data.</text>
</comment>
<dbReference type="CDD" id="cd11364">
    <property type="entry name" value="RNase_PH_PNPase_2"/>
    <property type="match status" value="1"/>
</dbReference>
<dbReference type="SUPFAM" id="SSF55666">
    <property type="entry name" value="Ribonuclease PH domain 2-like"/>
    <property type="match status" value="2"/>
</dbReference>
<evidence type="ECO:0000256" key="1">
    <source>
        <dbReference type="ARBA" id="ARBA00007404"/>
    </source>
</evidence>
<keyword evidence="3 8" id="KW-0808">Transferase</keyword>
<feature type="binding site" evidence="8">
    <location>
        <position position="493"/>
    </location>
    <ligand>
        <name>Mg(2+)</name>
        <dbReference type="ChEBI" id="CHEBI:18420"/>
    </ligand>
</feature>
<keyword evidence="2 8" id="KW-0963">Cytoplasm</keyword>
<accession>A0A9D1GP84</accession>
<dbReference type="GO" id="GO:0006402">
    <property type="term" value="P:mRNA catabolic process"/>
    <property type="evidence" value="ECO:0007669"/>
    <property type="project" value="UniProtKB-UniRule"/>
</dbReference>
<evidence type="ECO:0000256" key="2">
    <source>
        <dbReference type="ARBA" id="ARBA00022490"/>
    </source>
</evidence>
<organism evidence="11 12">
    <name type="scientific">Candidatus Cryptobacteroides merdipullorum</name>
    <dbReference type="NCBI Taxonomy" id="2840771"/>
    <lineage>
        <taxon>Bacteria</taxon>
        <taxon>Pseudomonadati</taxon>
        <taxon>Bacteroidota</taxon>
        <taxon>Bacteroidia</taxon>
        <taxon>Bacteroidales</taxon>
        <taxon>Candidatus Cryptobacteroides</taxon>
    </lineage>
</organism>
<reference evidence="11" key="2">
    <citation type="journal article" date="2021" name="PeerJ">
        <title>Extensive microbial diversity within the chicken gut microbiome revealed by metagenomics and culture.</title>
        <authorList>
            <person name="Gilroy R."/>
            <person name="Ravi A."/>
            <person name="Getino M."/>
            <person name="Pursley I."/>
            <person name="Horton D.L."/>
            <person name="Alikhan N.F."/>
            <person name="Baker D."/>
            <person name="Gharbi K."/>
            <person name="Hall N."/>
            <person name="Watson M."/>
            <person name="Adriaenssens E.M."/>
            <person name="Foster-Nyarko E."/>
            <person name="Jarju S."/>
            <person name="Secka A."/>
            <person name="Antonio M."/>
            <person name="Oren A."/>
            <person name="Chaudhuri R.R."/>
            <person name="La Ragione R."/>
            <person name="Hildebrand F."/>
            <person name="Pallen M.J."/>
        </authorList>
    </citation>
    <scope>NUCLEOTIDE SEQUENCE</scope>
    <source>
        <strain evidence="11">ChiHecec2B26-709</strain>
    </source>
</reference>
<dbReference type="Pfam" id="PF00013">
    <property type="entry name" value="KH_1"/>
    <property type="match status" value="1"/>
</dbReference>
<dbReference type="GO" id="GO:0006396">
    <property type="term" value="P:RNA processing"/>
    <property type="evidence" value="ECO:0007669"/>
    <property type="project" value="InterPro"/>
</dbReference>
<gene>
    <name evidence="8" type="primary">pnp</name>
    <name evidence="11" type="ORF">IAC35_08395</name>
</gene>
<dbReference type="InterPro" id="IPR004087">
    <property type="entry name" value="KH_dom"/>
</dbReference>
<dbReference type="SUPFAM" id="SSF54211">
    <property type="entry name" value="Ribosomal protein S5 domain 2-like"/>
    <property type="match status" value="2"/>
</dbReference>
<evidence type="ECO:0000313" key="11">
    <source>
        <dbReference type="EMBL" id="HIT47853.1"/>
    </source>
</evidence>
<evidence type="ECO:0000256" key="6">
    <source>
        <dbReference type="ARBA" id="ARBA00022842"/>
    </source>
</evidence>
<evidence type="ECO:0000256" key="9">
    <source>
        <dbReference type="SAM" id="MobiDB-lite"/>
    </source>
</evidence>
<evidence type="ECO:0000313" key="12">
    <source>
        <dbReference type="Proteomes" id="UP000886881"/>
    </source>
</evidence>
<dbReference type="CDD" id="cd11363">
    <property type="entry name" value="RNase_PH_PNPase_1"/>
    <property type="match status" value="1"/>
</dbReference>
<evidence type="ECO:0000256" key="4">
    <source>
        <dbReference type="ARBA" id="ARBA00022695"/>
    </source>
</evidence>
<feature type="binding site" evidence="8">
    <location>
        <position position="499"/>
    </location>
    <ligand>
        <name>Mg(2+)</name>
        <dbReference type="ChEBI" id="CHEBI:18420"/>
    </ligand>
</feature>
<dbReference type="InterPro" id="IPR036612">
    <property type="entry name" value="KH_dom_type_1_sf"/>
</dbReference>
<dbReference type="PANTHER" id="PTHR11252">
    <property type="entry name" value="POLYRIBONUCLEOTIDE NUCLEOTIDYLTRANSFERASE"/>
    <property type="match status" value="1"/>
</dbReference>
<keyword evidence="6 8" id="KW-0460">Magnesium</keyword>
<dbReference type="InterPro" id="IPR003029">
    <property type="entry name" value="S1_domain"/>
</dbReference>
<reference evidence="11" key="1">
    <citation type="submission" date="2020-10" db="EMBL/GenBank/DDBJ databases">
        <authorList>
            <person name="Gilroy R."/>
        </authorList>
    </citation>
    <scope>NUCLEOTIDE SEQUENCE</scope>
    <source>
        <strain evidence="11">ChiHecec2B26-709</strain>
    </source>
</reference>
<dbReference type="PROSITE" id="PS50126">
    <property type="entry name" value="S1"/>
    <property type="match status" value="1"/>
</dbReference>
<dbReference type="Gene3D" id="3.30.230.70">
    <property type="entry name" value="GHMP Kinase, N-terminal domain"/>
    <property type="match status" value="2"/>
</dbReference>
<dbReference type="SMART" id="SM00322">
    <property type="entry name" value="KH"/>
    <property type="match status" value="1"/>
</dbReference>
<dbReference type="Gene3D" id="2.40.50.140">
    <property type="entry name" value="Nucleic acid-binding proteins"/>
    <property type="match status" value="1"/>
</dbReference>
<sequence length="787" mass="87689">MNIINKRIELADGRVIEIETGKLAKQAAGSAVVKMGGTMLLATVTAAEEVKEGTDFMPLTVDYKEKYYSAGRFPGGFMKREGKSSDYEILISRLIDRPIRPLWPDDFHLEVFVNVTLISAEKDIQPDALAGLAASCALATSDLPFGGPISEVRVCRIGGEFVINPNFSQMPDADIDLMVAATEENIMMVEGEMNEVSEHDMLEAIKFAHEEIKKHCRVQKELMHELGTDVNKRDYPHDVEDEELRKAVHDFCYDKCYALAKSAKPKKEREQGFKAIKEEFLATIPEEELEEKTPLVERYYHHEEKEAMRNMILDEGVRLDGRKCNEVRPIWCEVDYLPCAHGSAIFTRGETQSLATVTLGTKMDMKETDEVLIQDDQQFVLHYNFPPFATGEAKPQRGVGRREIGHGNLALRALKPVVPLAPENPYAIRVVSDILESNGSSSMASVCGGCLALMDAGVKIKKPVAGVAMGLITDEVRPNDRYAILTDILGDEDHLGDMDFKVTGTADGITATQMDIKVDGLSYDVLEKALEQARQGRMHIMGEMMKTISEPREDYKPFVPRIEQLRVAAEFIGAIIGKGGETIQKIQKETGTTISIDEEPIPGTNLTEGVVDIASDNKENMQKAIEWIKGICAVPEVGKVYHGKVVSILEFGAFVEILPGKEGLLHVSEIAWNKTDKVEDVLNVGDEVDVKLLEIDAKTGKMRLSMRALTEKPEGYVEPMRRPRQNGGDRERRPGGERRGGERRDRFERSERGERRGGPRGRRAGGPREDAPAPEMNDYKEPVDELF</sequence>
<feature type="domain" description="S1 motif" evidence="10">
    <location>
        <begin position="638"/>
        <end position="707"/>
    </location>
</feature>
<dbReference type="Pfam" id="PF03725">
    <property type="entry name" value="RNase_PH_C"/>
    <property type="match status" value="2"/>
</dbReference>
<dbReference type="FunFam" id="3.30.1370.10:FF:000001">
    <property type="entry name" value="Polyribonucleotide nucleotidyltransferase"/>
    <property type="match status" value="1"/>
</dbReference>
<dbReference type="InterPro" id="IPR015847">
    <property type="entry name" value="ExoRNase_PH_dom2"/>
</dbReference>
<dbReference type="NCBIfam" id="TIGR03591">
    <property type="entry name" value="polynuc_phos"/>
    <property type="match status" value="1"/>
</dbReference>
<comment type="catalytic activity">
    <reaction evidence="8">
        <text>RNA(n+1) + phosphate = RNA(n) + a ribonucleoside 5'-diphosphate</text>
        <dbReference type="Rhea" id="RHEA:22096"/>
        <dbReference type="Rhea" id="RHEA-COMP:14527"/>
        <dbReference type="Rhea" id="RHEA-COMP:17342"/>
        <dbReference type="ChEBI" id="CHEBI:43474"/>
        <dbReference type="ChEBI" id="CHEBI:57930"/>
        <dbReference type="ChEBI" id="CHEBI:140395"/>
        <dbReference type="EC" id="2.7.7.8"/>
    </reaction>
</comment>
<dbReference type="GO" id="GO:0003723">
    <property type="term" value="F:RNA binding"/>
    <property type="evidence" value="ECO:0007669"/>
    <property type="project" value="UniProtKB-UniRule"/>
</dbReference>
<comment type="similarity">
    <text evidence="1 8">Belongs to the polyribonucleotide nucleotidyltransferase family.</text>
</comment>
<dbReference type="Pfam" id="PF01138">
    <property type="entry name" value="RNase_PH"/>
    <property type="match status" value="2"/>
</dbReference>
<dbReference type="SUPFAM" id="SSF50249">
    <property type="entry name" value="Nucleic acid-binding proteins"/>
    <property type="match status" value="1"/>
</dbReference>
<dbReference type="FunFam" id="3.30.230.70:FF:000001">
    <property type="entry name" value="Polyribonucleotide nucleotidyltransferase"/>
    <property type="match status" value="1"/>
</dbReference>
<dbReference type="PANTHER" id="PTHR11252:SF0">
    <property type="entry name" value="POLYRIBONUCLEOTIDE NUCLEOTIDYLTRANSFERASE 1, MITOCHONDRIAL"/>
    <property type="match status" value="1"/>
</dbReference>
<evidence type="ECO:0000256" key="3">
    <source>
        <dbReference type="ARBA" id="ARBA00022679"/>
    </source>
</evidence>
<dbReference type="InterPro" id="IPR036345">
    <property type="entry name" value="ExoRNase_PH_dom2_sf"/>
</dbReference>
<dbReference type="HAMAP" id="MF_01595">
    <property type="entry name" value="PNPase"/>
    <property type="match status" value="1"/>
</dbReference>
<protein>
    <recommendedName>
        <fullName evidence="8">Polyribonucleotide nucleotidyltransferase</fullName>
        <ecNumber evidence="8">2.7.7.8</ecNumber>
    </recommendedName>
    <alternativeName>
        <fullName evidence="8">Polynucleotide phosphorylase</fullName>
        <shortName evidence="8">PNPase</shortName>
    </alternativeName>
</protein>
<dbReference type="PROSITE" id="PS50084">
    <property type="entry name" value="KH_TYPE_1"/>
    <property type="match status" value="1"/>
</dbReference>
<feature type="compositionally biased region" description="Basic and acidic residues" evidence="9">
    <location>
        <begin position="766"/>
        <end position="787"/>
    </location>
</feature>
<dbReference type="Proteomes" id="UP000886881">
    <property type="component" value="Unassembled WGS sequence"/>
</dbReference>
<evidence type="ECO:0000256" key="7">
    <source>
        <dbReference type="ARBA" id="ARBA00022884"/>
    </source>
</evidence>
<dbReference type="Gene3D" id="3.30.1370.10">
    <property type="entry name" value="K Homology domain, type 1"/>
    <property type="match status" value="1"/>
</dbReference>
<dbReference type="FunFam" id="3.30.230.70:FF:000002">
    <property type="entry name" value="Polyribonucleotide nucleotidyltransferase"/>
    <property type="match status" value="1"/>
</dbReference>
<proteinExistence type="inferred from homology"/>
<dbReference type="InterPro" id="IPR015848">
    <property type="entry name" value="PNPase_PH_RNA-bd_bac/org-type"/>
</dbReference>
<comment type="subcellular location">
    <subcellularLocation>
        <location evidence="8">Cytoplasm</location>
    </subcellularLocation>
</comment>
<dbReference type="Pfam" id="PF00575">
    <property type="entry name" value="S1"/>
    <property type="match status" value="1"/>
</dbReference>
<dbReference type="InterPro" id="IPR001247">
    <property type="entry name" value="ExoRNase_PH_dom1"/>
</dbReference>
<dbReference type="InterPro" id="IPR020568">
    <property type="entry name" value="Ribosomal_Su5_D2-typ_SF"/>
</dbReference>
<dbReference type="PIRSF" id="PIRSF005499">
    <property type="entry name" value="PNPase"/>
    <property type="match status" value="1"/>
</dbReference>
<feature type="compositionally biased region" description="Basic and acidic residues" evidence="9">
    <location>
        <begin position="710"/>
        <end position="757"/>
    </location>
</feature>
<comment type="cofactor">
    <cofactor evidence="8">
        <name>Mg(2+)</name>
        <dbReference type="ChEBI" id="CHEBI:18420"/>
    </cofactor>
</comment>
<dbReference type="FunFam" id="2.40.50.140:FF:000189">
    <property type="entry name" value="Polyribonucleotide nucleotidyltransferase, putative"/>
    <property type="match status" value="1"/>
</dbReference>
<dbReference type="SUPFAM" id="SSF54791">
    <property type="entry name" value="Eukaryotic type KH-domain (KH-domain type I)"/>
    <property type="match status" value="1"/>
</dbReference>
<feature type="region of interest" description="Disordered" evidence="9">
    <location>
        <begin position="710"/>
        <end position="787"/>
    </location>
</feature>
<dbReference type="CDD" id="cd02393">
    <property type="entry name" value="KH-I_PNPase"/>
    <property type="match status" value="1"/>
</dbReference>
<dbReference type="InterPro" id="IPR012340">
    <property type="entry name" value="NA-bd_OB-fold"/>
</dbReference>
<dbReference type="EMBL" id="DVLC01000148">
    <property type="protein sequence ID" value="HIT47853.1"/>
    <property type="molecule type" value="Genomic_DNA"/>
</dbReference>
<dbReference type="InterPro" id="IPR027408">
    <property type="entry name" value="PNPase/RNase_PH_dom_sf"/>
</dbReference>
<keyword evidence="4 8" id="KW-0548">Nucleotidyltransferase</keyword>
<dbReference type="AlphaFoldDB" id="A0A9D1GP84"/>